<keyword evidence="9" id="KW-0732">Signal</keyword>
<dbReference type="GO" id="GO:0005576">
    <property type="term" value="C:extracellular region"/>
    <property type="evidence" value="ECO:0007669"/>
    <property type="project" value="UniProtKB-SubCell"/>
</dbReference>
<dbReference type="InterPro" id="IPR001254">
    <property type="entry name" value="Trypsin_dom"/>
</dbReference>
<dbReference type="EC" id="3.4.21.1" evidence="7"/>
<reference evidence="11 12" key="1">
    <citation type="submission" date="2015-07" db="EMBL/GenBank/DDBJ databases">
        <title>The genome of Eufriesea mexicana.</title>
        <authorList>
            <person name="Pan H."/>
            <person name="Kapheim K."/>
        </authorList>
    </citation>
    <scope>NUCLEOTIDE SEQUENCE [LARGE SCALE GENOMIC DNA]</scope>
    <source>
        <strain evidence="11">0111107269</strain>
        <tissue evidence="11">Whole body</tissue>
    </source>
</reference>
<dbReference type="OrthoDB" id="6339452at2759"/>
<evidence type="ECO:0000313" key="12">
    <source>
        <dbReference type="Proteomes" id="UP000250275"/>
    </source>
</evidence>
<keyword evidence="12" id="KW-1185">Reference proteome</keyword>
<evidence type="ECO:0000256" key="4">
    <source>
        <dbReference type="ARBA" id="ARBA00022801"/>
    </source>
</evidence>
<dbReference type="InterPro" id="IPR009003">
    <property type="entry name" value="Peptidase_S1_PA"/>
</dbReference>
<dbReference type="GO" id="GO:0016485">
    <property type="term" value="P:protein processing"/>
    <property type="evidence" value="ECO:0007669"/>
    <property type="project" value="UniProtKB-ARBA"/>
</dbReference>
<evidence type="ECO:0000259" key="10">
    <source>
        <dbReference type="PROSITE" id="PS50240"/>
    </source>
</evidence>
<dbReference type="InterPro" id="IPR001314">
    <property type="entry name" value="Peptidase_S1A"/>
</dbReference>
<dbReference type="PROSITE" id="PS00134">
    <property type="entry name" value="TRYPSIN_HIS"/>
    <property type="match status" value="1"/>
</dbReference>
<evidence type="ECO:0000256" key="3">
    <source>
        <dbReference type="ARBA" id="ARBA00022670"/>
    </source>
</evidence>
<evidence type="ECO:0000256" key="8">
    <source>
        <dbReference type="RuleBase" id="RU363034"/>
    </source>
</evidence>
<evidence type="ECO:0000256" key="2">
    <source>
        <dbReference type="ARBA" id="ARBA00022525"/>
    </source>
</evidence>
<name>A0A310S724_9HYME</name>
<dbReference type="PANTHER" id="PTHR24260">
    <property type="match status" value="1"/>
</dbReference>
<dbReference type="InterPro" id="IPR051333">
    <property type="entry name" value="CLIP_Serine_Protease"/>
</dbReference>
<evidence type="ECO:0000256" key="9">
    <source>
        <dbReference type="SAM" id="SignalP"/>
    </source>
</evidence>
<dbReference type="SUPFAM" id="SSF50494">
    <property type="entry name" value="Trypsin-like serine proteases"/>
    <property type="match status" value="1"/>
</dbReference>
<dbReference type="AlphaFoldDB" id="A0A310S724"/>
<feature type="domain" description="Peptidase S1" evidence="10">
    <location>
        <begin position="114"/>
        <end position="366"/>
    </location>
</feature>
<keyword evidence="6" id="KW-1015">Disulfide bond</keyword>
<dbReference type="PRINTS" id="PR00722">
    <property type="entry name" value="CHYMOTRYPSIN"/>
</dbReference>
<feature type="signal peptide" evidence="9">
    <location>
        <begin position="1"/>
        <end position="22"/>
    </location>
</feature>
<organism evidence="11 12">
    <name type="scientific">Eufriesea mexicana</name>
    <dbReference type="NCBI Taxonomy" id="516756"/>
    <lineage>
        <taxon>Eukaryota</taxon>
        <taxon>Metazoa</taxon>
        <taxon>Ecdysozoa</taxon>
        <taxon>Arthropoda</taxon>
        <taxon>Hexapoda</taxon>
        <taxon>Insecta</taxon>
        <taxon>Pterygota</taxon>
        <taxon>Neoptera</taxon>
        <taxon>Endopterygota</taxon>
        <taxon>Hymenoptera</taxon>
        <taxon>Apocrita</taxon>
        <taxon>Aculeata</taxon>
        <taxon>Apoidea</taxon>
        <taxon>Anthophila</taxon>
        <taxon>Apidae</taxon>
        <taxon>Eufriesea</taxon>
    </lineage>
</organism>
<evidence type="ECO:0000256" key="5">
    <source>
        <dbReference type="ARBA" id="ARBA00022825"/>
    </source>
</evidence>
<dbReference type="PROSITE" id="PS00135">
    <property type="entry name" value="TRYPSIN_SER"/>
    <property type="match status" value="1"/>
</dbReference>
<comment type="subcellular location">
    <subcellularLocation>
        <location evidence="1">Secreted</location>
        <location evidence="1">Extracellular space</location>
    </subcellularLocation>
</comment>
<dbReference type="SMART" id="SM00020">
    <property type="entry name" value="Tryp_SPc"/>
    <property type="match status" value="1"/>
</dbReference>
<evidence type="ECO:0000256" key="1">
    <source>
        <dbReference type="ARBA" id="ARBA00004239"/>
    </source>
</evidence>
<dbReference type="Gene3D" id="2.40.10.10">
    <property type="entry name" value="Trypsin-like serine proteases"/>
    <property type="match status" value="1"/>
</dbReference>
<protein>
    <recommendedName>
        <fullName evidence="7">chymotrypsin</fullName>
        <ecNumber evidence="7">3.4.21.1</ecNumber>
    </recommendedName>
</protein>
<dbReference type="PROSITE" id="PS50240">
    <property type="entry name" value="TRYPSIN_DOM"/>
    <property type="match status" value="1"/>
</dbReference>
<sequence>MCNNVLLNVFILFLATTALVISEELYEGSSCKLENGNLGFCKKLLDCPTRRQEVQDGIRQSTSTGRCGFIGFIEIVCCPVNISEKMSLRPADAACQEYDTKRVTKEVDSIAYHIFEGIKAQAGEFPYMAALGYKNNSTRNASIEYSCGGSLISPQHVLTAAHCVFNIQKKVPIEVRLGNVNLQSIEVKVQRIPIRKVIYHPEYKMSAHYNDVAILKLETKVKFSDMVKPVCLHTKSINDINLTSKISLRVIGWGATNEETSNSNSLMKTPSLSIVSKEECAKLYKGFKKLSRGIDDNMICAIGNKTNNNNRPDACYGDSGGPLLMITEKGDSIIGITSFGSSCGSDIPGVYTAVYSYLDWIEDHVWTSNEDQSVVKTEFINFTFLQYYGTR</sequence>
<keyword evidence="4 8" id="KW-0378">Hydrolase</keyword>
<proteinExistence type="predicted"/>
<dbReference type="Pfam" id="PF00089">
    <property type="entry name" value="Trypsin"/>
    <property type="match status" value="1"/>
</dbReference>
<accession>A0A310S724</accession>
<dbReference type="InterPro" id="IPR018114">
    <property type="entry name" value="TRYPSIN_HIS"/>
</dbReference>
<dbReference type="PANTHER" id="PTHR24260:SF147">
    <property type="entry name" value="EG:BACR7A4.3 PROTEIN-RELATED"/>
    <property type="match status" value="1"/>
</dbReference>
<dbReference type="Proteomes" id="UP000250275">
    <property type="component" value="Unassembled WGS sequence"/>
</dbReference>
<dbReference type="GO" id="GO:0004252">
    <property type="term" value="F:serine-type endopeptidase activity"/>
    <property type="evidence" value="ECO:0007669"/>
    <property type="project" value="UniProtKB-EC"/>
</dbReference>
<keyword evidence="3 8" id="KW-0645">Protease</keyword>
<dbReference type="CDD" id="cd00190">
    <property type="entry name" value="Tryp_SPc"/>
    <property type="match status" value="1"/>
</dbReference>
<dbReference type="InterPro" id="IPR043504">
    <property type="entry name" value="Peptidase_S1_PA_chymotrypsin"/>
</dbReference>
<feature type="chain" id="PRO_5016333036" description="chymotrypsin" evidence="9">
    <location>
        <begin position="23"/>
        <end position="391"/>
    </location>
</feature>
<evidence type="ECO:0000256" key="6">
    <source>
        <dbReference type="ARBA" id="ARBA00023157"/>
    </source>
</evidence>
<keyword evidence="2" id="KW-0964">Secreted</keyword>
<dbReference type="EMBL" id="KQ766607">
    <property type="protein sequence ID" value="OAD53624.1"/>
    <property type="molecule type" value="Genomic_DNA"/>
</dbReference>
<evidence type="ECO:0000256" key="7">
    <source>
        <dbReference type="ARBA" id="ARBA00044036"/>
    </source>
</evidence>
<dbReference type="InterPro" id="IPR033116">
    <property type="entry name" value="TRYPSIN_SER"/>
</dbReference>
<evidence type="ECO:0000313" key="11">
    <source>
        <dbReference type="EMBL" id="OAD53624.1"/>
    </source>
</evidence>
<dbReference type="FunFam" id="2.40.10.10:FF:000047">
    <property type="entry name" value="Trypsin eta"/>
    <property type="match status" value="1"/>
</dbReference>
<gene>
    <name evidence="11" type="ORF">WN48_09615</name>
</gene>
<keyword evidence="5 8" id="KW-0720">Serine protease</keyword>